<dbReference type="PANTHER" id="PTHR46467">
    <property type="entry name" value="TETHER CONTAINING UBX DOMAIN FOR GLUT4"/>
    <property type="match status" value="1"/>
</dbReference>
<dbReference type="AlphaFoldDB" id="A0A0H2R8B4"/>
<feature type="domain" description="UBX" evidence="2">
    <location>
        <begin position="133"/>
        <end position="216"/>
    </location>
</feature>
<feature type="region of interest" description="Disordered" evidence="1">
    <location>
        <begin position="250"/>
        <end position="272"/>
    </location>
</feature>
<dbReference type="GO" id="GO:0005634">
    <property type="term" value="C:nucleus"/>
    <property type="evidence" value="ECO:0007669"/>
    <property type="project" value="TreeGrafter"/>
</dbReference>
<feature type="region of interest" description="Disordered" evidence="1">
    <location>
        <begin position="41"/>
        <end position="64"/>
    </location>
</feature>
<dbReference type="GO" id="GO:0005737">
    <property type="term" value="C:cytoplasm"/>
    <property type="evidence" value="ECO:0007669"/>
    <property type="project" value="TreeGrafter"/>
</dbReference>
<dbReference type="GO" id="GO:0012506">
    <property type="term" value="C:vesicle membrane"/>
    <property type="evidence" value="ECO:0007669"/>
    <property type="project" value="TreeGrafter"/>
</dbReference>
<reference evidence="3 4" key="1">
    <citation type="submission" date="2015-04" db="EMBL/GenBank/DDBJ databases">
        <title>Complete genome sequence of Schizopora paradoxa KUC8140, a cosmopolitan wood degrader in East Asia.</title>
        <authorList>
            <consortium name="DOE Joint Genome Institute"/>
            <person name="Min B."/>
            <person name="Park H."/>
            <person name="Jang Y."/>
            <person name="Kim J.-J."/>
            <person name="Kim K.H."/>
            <person name="Pangilinan J."/>
            <person name="Lipzen A."/>
            <person name="Riley R."/>
            <person name="Grigoriev I.V."/>
            <person name="Spatafora J.W."/>
            <person name="Choi I.-G."/>
        </authorList>
    </citation>
    <scope>NUCLEOTIDE SEQUENCE [LARGE SCALE GENOMIC DNA]</scope>
    <source>
        <strain evidence="3 4">KUC8140</strain>
    </source>
</reference>
<dbReference type="InterPro" id="IPR001012">
    <property type="entry name" value="UBX_dom"/>
</dbReference>
<dbReference type="SUPFAM" id="SSF54236">
    <property type="entry name" value="Ubiquitin-like"/>
    <property type="match status" value="1"/>
</dbReference>
<evidence type="ECO:0000313" key="4">
    <source>
        <dbReference type="Proteomes" id="UP000053477"/>
    </source>
</evidence>
<sequence>MADKTSRIALDSKDETEGMEGGRDIAFEVSTASASTIPAPIILNNEKESATSNHGQDELSTLEPFKIYNPPSSQSSTLASIGATLPDDSDYFKPTPADLKLAQDSLAQRTKALQDAPLLTAKLRSEKDEEKKTRFPTATIRIKFANRTMLEKVFPSSDRIISVYRFVRACLNEEARSHKFVLFSSPPRRDFKVSDPEVKEKTLLDLRLAPQSNLFFRFFDDSITLDNPGFPPPLLQSLLAQSVSLPTPSTLPVTMGDAGQSDTGLSSKNTTTERKIPKWLKLSKKT</sequence>
<evidence type="ECO:0000259" key="2">
    <source>
        <dbReference type="PROSITE" id="PS50033"/>
    </source>
</evidence>
<dbReference type="Proteomes" id="UP000053477">
    <property type="component" value="Unassembled WGS sequence"/>
</dbReference>
<protein>
    <recommendedName>
        <fullName evidence="2">UBX domain-containing protein</fullName>
    </recommendedName>
</protein>
<dbReference type="Gene3D" id="3.10.20.90">
    <property type="entry name" value="Phosphatidylinositol 3-kinase Catalytic Subunit, Chain A, domain 1"/>
    <property type="match status" value="1"/>
</dbReference>
<accession>A0A0H2R8B4</accession>
<dbReference type="STRING" id="27342.A0A0H2R8B4"/>
<evidence type="ECO:0000313" key="3">
    <source>
        <dbReference type="EMBL" id="KLO05768.1"/>
    </source>
</evidence>
<proteinExistence type="predicted"/>
<evidence type="ECO:0000256" key="1">
    <source>
        <dbReference type="SAM" id="MobiDB-lite"/>
    </source>
</evidence>
<dbReference type="Pfam" id="PF00789">
    <property type="entry name" value="UBX"/>
    <property type="match status" value="1"/>
</dbReference>
<name>A0A0H2R8B4_9AGAM</name>
<feature type="compositionally biased region" description="Polar residues" evidence="1">
    <location>
        <begin position="260"/>
        <end position="270"/>
    </location>
</feature>
<keyword evidence="4" id="KW-1185">Reference proteome</keyword>
<dbReference type="InterPro" id="IPR029071">
    <property type="entry name" value="Ubiquitin-like_domsf"/>
</dbReference>
<dbReference type="OrthoDB" id="440781at2759"/>
<gene>
    <name evidence="3" type="ORF">SCHPADRAFT_910797</name>
</gene>
<dbReference type="PROSITE" id="PS50033">
    <property type="entry name" value="UBX"/>
    <property type="match status" value="1"/>
</dbReference>
<dbReference type="SMART" id="SM00166">
    <property type="entry name" value="UBX"/>
    <property type="match status" value="1"/>
</dbReference>
<dbReference type="EMBL" id="KQ086268">
    <property type="protein sequence ID" value="KLO05768.1"/>
    <property type="molecule type" value="Genomic_DNA"/>
</dbReference>
<dbReference type="PANTHER" id="PTHR46467:SF1">
    <property type="entry name" value="TETHER CONTAINING UBX DOMAIN FOR GLUT4"/>
    <property type="match status" value="1"/>
</dbReference>
<dbReference type="InParanoid" id="A0A0H2R8B4"/>
<organism evidence="3 4">
    <name type="scientific">Schizopora paradoxa</name>
    <dbReference type="NCBI Taxonomy" id="27342"/>
    <lineage>
        <taxon>Eukaryota</taxon>
        <taxon>Fungi</taxon>
        <taxon>Dikarya</taxon>
        <taxon>Basidiomycota</taxon>
        <taxon>Agaricomycotina</taxon>
        <taxon>Agaricomycetes</taxon>
        <taxon>Hymenochaetales</taxon>
        <taxon>Schizoporaceae</taxon>
        <taxon>Schizopora</taxon>
    </lineage>
</organism>
<feature type="region of interest" description="Disordered" evidence="1">
    <location>
        <begin position="1"/>
        <end position="23"/>
    </location>
</feature>
<dbReference type="GO" id="GO:0006886">
    <property type="term" value="P:intracellular protein transport"/>
    <property type="evidence" value="ECO:0007669"/>
    <property type="project" value="TreeGrafter"/>
</dbReference>